<protein>
    <submittedName>
        <fullName evidence="2">Uncharacterized protein</fullName>
    </submittedName>
</protein>
<reference evidence="2" key="1">
    <citation type="journal article" date="2023" name="G3 (Bethesda)">
        <title>Whole genome assemblies of Zophobas morio and Tenebrio molitor.</title>
        <authorList>
            <person name="Kaur S."/>
            <person name="Stinson S.A."/>
            <person name="diCenzo G.C."/>
        </authorList>
    </citation>
    <scope>NUCLEOTIDE SEQUENCE</scope>
    <source>
        <strain evidence="2">QUZm001</strain>
    </source>
</reference>
<dbReference type="AlphaFoldDB" id="A0AA38IL74"/>
<dbReference type="EMBL" id="JALNTZ010000003">
    <property type="protein sequence ID" value="KAJ3658860.1"/>
    <property type="molecule type" value="Genomic_DNA"/>
</dbReference>
<sequence length="90" mass="10262">MFGKEMGTAKIADASSHFPLSKKRNPIQREAITQTPAGTTNNQGRLSSFARCNFGTYKRNRAIIHIKHSNARNYYRCFVCLCDKANYYPL</sequence>
<name>A0AA38IL74_9CUCU</name>
<gene>
    <name evidence="2" type="ORF">Zmor_010577</name>
</gene>
<organism evidence="2 3">
    <name type="scientific">Zophobas morio</name>
    <dbReference type="NCBI Taxonomy" id="2755281"/>
    <lineage>
        <taxon>Eukaryota</taxon>
        <taxon>Metazoa</taxon>
        <taxon>Ecdysozoa</taxon>
        <taxon>Arthropoda</taxon>
        <taxon>Hexapoda</taxon>
        <taxon>Insecta</taxon>
        <taxon>Pterygota</taxon>
        <taxon>Neoptera</taxon>
        <taxon>Endopterygota</taxon>
        <taxon>Coleoptera</taxon>
        <taxon>Polyphaga</taxon>
        <taxon>Cucujiformia</taxon>
        <taxon>Tenebrionidae</taxon>
        <taxon>Zophobas</taxon>
    </lineage>
</organism>
<dbReference type="Proteomes" id="UP001168821">
    <property type="component" value="Unassembled WGS sequence"/>
</dbReference>
<feature type="compositionally biased region" description="Polar residues" evidence="1">
    <location>
        <begin position="31"/>
        <end position="44"/>
    </location>
</feature>
<evidence type="ECO:0000256" key="1">
    <source>
        <dbReference type="SAM" id="MobiDB-lite"/>
    </source>
</evidence>
<comment type="caution">
    <text evidence="2">The sequence shown here is derived from an EMBL/GenBank/DDBJ whole genome shotgun (WGS) entry which is preliminary data.</text>
</comment>
<keyword evidence="3" id="KW-1185">Reference proteome</keyword>
<evidence type="ECO:0000313" key="3">
    <source>
        <dbReference type="Proteomes" id="UP001168821"/>
    </source>
</evidence>
<feature type="region of interest" description="Disordered" evidence="1">
    <location>
        <begin position="1"/>
        <end position="44"/>
    </location>
</feature>
<accession>A0AA38IL74</accession>
<proteinExistence type="predicted"/>
<evidence type="ECO:0000313" key="2">
    <source>
        <dbReference type="EMBL" id="KAJ3658860.1"/>
    </source>
</evidence>